<dbReference type="PANTHER" id="PTHR13605:SF4">
    <property type="entry name" value="ER MEMBRANE PROTEIN COMPLEX SUBUNIT 7"/>
    <property type="match status" value="1"/>
</dbReference>
<keyword evidence="3 8" id="KW-0812">Transmembrane</keyword>
<accession>A0A2H8THK5</accession>
<evidence type="ECO:0000256" key="1">
    <source>
        <dbReference type="ARBA" id="ARBA00004167"/>
    </source>
</evidence>
<dbReference type="InterPro" id="IPR019008">
    <property type="entry name" value="Beta_sandwich_EMC7"/>
</dbReference>
<reference evidence="11" key="1">
    <citation type="submission" date="2017-10" db="EMBL/GenBank/DDBJ databases">
        <title>Transcriptome Assembly of Sugarcane Aphid Adults.</title>
        <authorList>
            <person name="Scully E.D."/>
            <person name="Palmer N.A."/>
            <person name="Geib S.M."/>
            <person name="Sarath G."/>
            <person name="Sattler S.E."/>
        </authorList>
    </citation>
    <scope>NUCLEOTIDE SEQUENCE</scope>
    <source>
        <tissue evidence="11">Whole body</tissue>
    </source>
</reference>
<evidence type="ECO:0000256" key="8">
    <source>
        <dbReference type="SAM" id="Phobius"/>
    </source>
</evidence>
<comment type="subcellular location">
    <subcellularLocation>
        <location evidence="1">Membrane</location>
        <topology evidence="1">Single-pass membrane protein</topology>
    </subcellularLocation>
</comment>
<keyword evidence="6 8" id="KW-0472">Membrane</keyword>
<organism evidence="11">
    <name type="scientific">Melanaphis sacchari</name>
    <dbReference type="NCBI Taxonomy" id="742174"/>
    <lineage>
        <taxon>Eukaryota</taxon>
        <taxon>Metazoa</taxon>
        <taxon>Ecdysozoa</taxon>
        <taxon>Arthropoda</taxon>
        <taxon>Hexapoda</taxon>
        <taxon>Insecta</taxon>
        <taxon>Pterygota</taxon>
        <taxon>Neoptera</taxon>
        <taxon>Paraneoptera</taxon>
        <taxon>Hemiptera</taxon>
        <taxon>Sternorrhyncha</taxon>
        <taxon>Aphidomorpha</taxon>
        <taxon>Aphidoidea</taxon>
        <taxon>Aphididae</taxon>
        <taxon>Aphidini</taxon>
        <taxon>Melanaphis</taxon>
    </lineage>
</organism>
<feature type="transmembrane region" description="Helical" evidence="8">
    <location>
        <begin position="148"/>
        <end position="168"/>
    </location>
</feature>
<dbReference type="GeneID" id="112599027"/>
<evidence type="ECO:0000256" key="5">
    <source>
        <dbReference type="ARBA" id="ARBA00022989"/>
    </source>
</evidence>
<evidence type="ECO:0000256" key="2">
    <source>
        <dbReference type="ARBA" id="ARBA00008880"/>
    </source>
</evidence>
<dbReference type="EMBL" id="GFXV01001716">
    <property type="protein sequence ID" value="MBW13521.1"/>
    <property type="molecule type" value="Transcribed_RNA"/>
</dbReference>
<feature type="region of interest" description="Disordered" evidence="7">
    <location>
        <begin position="201"/>
        <end position="228"/>
    </location>
</feature>
<feature type="compositionally biased region" description="Basic residues" evidence="7">
    <location>
        <begin position="217"/>
        <end position="228"/>
    </location>
</feature>
<dbReference type="GO" id="GO:0030246">
    <property type="term" value="F:carbohydrate binding"/>
    <property type="evidence" value="ECO:0007669"/>
    <property type="project" value="InterPro"/>
</dbReference>
<dbReference type="InterPro" id="IPR013784">
    <property type="entry name" value="Carb-bd-like_fold"/>
</dbReference>
<keyword evidence="4 9" id="KW-0732">Signal</keyword>
<dbReference type="OrthoDB" id="27095at2759"/>
<evidence type="ECO:0000259" key="10">
    <source>
        <dbReference type="Pfam" id="PF09430"/>
    </source>
</evidence>
<feature type="domain" description="ER membrane protein complex subunit 7 beta-sandwich" evidence="10">
    <location>
        <begin position="47"/>
        <end position="155"/>
    </location>
</feature>
<comment type="similarity">
    <text evidence="2">Belongs to the EMC7 family.</text>
</comment>
<evidence type="ECO:0000256" key="6">
    <source>
        <dbReference type="ARBA" id="ARBA00023136"/>
    </source>
</evidence>
<dbReference type="SUPFAM" id="SSF49452">
    <property type="entry name" value="Starch-binding domain-like"/>
    <property type="match status" value="1"/>
</dbReference>
<keyword evidence="5 8" id="KW-1133">Transmembrane helix</keyword>
<dbReference type="CTD" id="56851"/>
<dbReference type="InterPro" id="IPR039163">
    <property type="entry name" value="EMC7"/>
</dbReference>
<protein>
    <submittedName>
        <fullName evidence="11">UPF0480 protein C15orf24</fullName>
    </submittedName>
</protein>
<feature type="signal peptide" evidence="9">
    <location>
        <begin position="1"/>
        <end position="25"/>
    </location>
</feature>
<evidence type="ECO:0000256" key="3">
    <source>
        <dbReference type="ARBA" id="ARBA00022692"/>
    </source>
</evidence>
<dbReference type="Pfam" id="PF09430">
    <property type="entry name" value="EMC7_beta-sandw"/>
    <property type="match status" value="1"/>
</dbReference>
<dbReference type="GO" id="GO:0072546">
    <property type="term" value="C:EMC complex"/>
    <property type="evidence" value="ECO:0007669"/>
    <property type="project" value="TreeGrafter"/>
</dbReference>
<evidence type="ECO:0000313" key="11">
    <source>
        <dbReference type="EMBL" id="MBW13521.1"/>
    </source>
</evidence>
<sequence length="228" mass="26078">MIFNSLRICIVLLSIILVSLPNINGQSESNRELYDIEGTVMLPNLTTSWLAETVIQLKGGEAIGFLRKNGSFLISKVPSGSYIVEVVNPNYVYEPIRVEINSKGKYRARKVNYIQSSHVHQMPYPLEFVNYMPAKYFYTREQWKVTDFLFNSMVLTMVLPLLAILVLPKLMNDPETKKEMEQLTNLKHDMPEMSEMITSFFTGNSPTAEKQKEKAKAIKSSKKSNKNN</sequence>
<evidence type="ECO:0000256" key="9">
    <source>
        <dbReference type="SAM" id="SignalP"/>
    </source>
</evidence>
<feature type="chain" id="PRO_5014141391" evidence="9">
    <location>
        <begin position="26"/>
        <end position="228"/>
    </location>
</feature>
<proteinExistence type="inferred from homology"/>
<dbReference type="PANTHER" id="PTHR13605">
    <property type="entry name" value="ER MEMBRANE PROTEIN COMPLEX SUBUNIT 7"/>
    <property type="match status" value="1"/>
</dbReference>
<name>A0A2H8THK5_9HEMI</name>
<dbReference type="AlphaFoldDB" id="A0A2H8THK5"/>
<evidence type="ECO:0000256" key="7">
    <source>
        <dbReference type="SAM" id="MobiDB-lite"/>
    </source>
</evidence>
<dbReference type="RefSeq" id="XP_025201516.1">
    <property type="nucleotide sequence ID" value="XM_025345731.1"/>
</dbReference>
<evidence type="ECO:0000256" key="4">
    <source>
        <dbReference type="ARBA" id="ARBA00022729"/>
    </source>
</evidence>